<feature type="transmembrane region" description="Helical" evidence="6">
    <location>
        <begin position="72"/>
        <end position="94"/>
    </location>
</feature>
<organism evidence="8 9">
    <name type="scientific">Oryzias melastigma</name>
    <name type="common">Marine medaka</name>
    <dbReference type="NCBI Taxonomy" id="30732"/>
    <lineage>
        <taxon>Eukaryota</taxon>
        <taxon>Metazoa</taxon>
        <taxon>Chordata</taxon>
        <taxon>Craniata</taxon>
        <taxon>Vertebrata</taxon>
        <taxon>Euteleostomi</taxon>
        <taxon>Actinopterygii</taxon>
        <taxon>Neopterygii</taxon>
        <taxon>Teleostei</taxon>
        <taxon>Neoteleostei</taxon>
        <taxon>Acanthomorphata</taxon>
        <taxon>Ovalentaria</taxon>
        <taxon>Atherinomorphae</taxon>
        <taxon>Beloniformes</taxon>
        <taxon>Adrianichthyidae</taxon>
        <taxon>Oryziinae</taxon>
        <taxon>Oryzias</taxon>
    </lineage>
</organism>
<evidence type="ECO:0000256" key="6">
    <source>
        <dbReference type="SAM" id="Phobius"/>
    </source>
</evidence>
<evidence type="ECO:0000313" key="8">
    <source>
        <dbReference type="Ensembl" id="ENSOMEP00000009944.1"/>
    </source>
</evidence>
<dbReference type="InterPro" id="IPR030429">
    <property type="entry name" value="Sarcospan"/>
</dbReference>
<evidence type="ECO:0000256" key="5">
    <source>
        <dbReference type="SAM" id="MobiDB-lite"/>
    </source>
</evidence>
<dbReference type="EMBL" id="WKFB01000102">
    <property type="protein sequence ID" value="KAF6735589.1"/>
    <property type="molecule type" value="Genomic_DNA"/>
</dbReference>
<dbReference type="OrthoDB" id="10027693at2759"/>
<dbReference type="Proteomes" id="UP000261560">
    <property type="component" value="Unplaced"/>
</dbReference>
<dbReference type="GO" id="GO:0042383">
    <property type="term" value="C:sarcolemma"/>
    <property type="evidence" value="ECO:0007669"/>
    <property type="project" value="TreeGrafter"/>
</dbReference>
<dbReference type="OMA" id="RMCSLTT"/>
<evidence type="ECO:0000256" key="3">
    <source>
        <dbReference type="ARBA" id="ARBA00022989"/>
    </source>
</evidence>
<dbReference type="Ensembl" id="ENSOMET00000031699.1">
    <property type="protein sequence ID" value="ENSOMEP00000009944.1"/>
    <property type="gene ID" value="ENSOMEG00000011204.1"/>
</dbReference>
<dbReference type="STRING" id="30732.ENSOMEP00000009944"/>
<reference evidence="8" key="1">
    <citation type="submission" date="2025-05" db="UniProtKB">
        <authorList>
            <consortium name="Ensembl"/>
        </authorList>
    </citation>
    <scope>IDENTIFICATION</scope>
</reference>
<keyword evidence="4 6" id="KW-0472">Membrane</keyword>
<sequence>MGKGQKGSLDKKKGTRMRDDSPGQEDGKKCRVCRFPLLVALLQLLFGVAVAVVAFLMAAISPSLLTRETPHWAGIILCLVSLVGFILYCINYLPDERTSIQFVVKLLYFLLCTTGLVISVLAVAFAGHHHSQSSGFTCKQEGEACVCVQDSNDPIARTFTYEGVSDCEAVTGTLRFYFLLQILLNLVQALICAVGAFIMWRHRYQVFFSGLQIASPSPELWEKV</sequence>
<feature type="transmembrane region" description="Helical" evidence="6">
    <location>
        <begin position="106"/>
        <end position="126"/>
    </location>
</feature>
<dbReference type="PaxDb" id="30732-ENSOMEP00000009944"/>
<feature type="region of interest" description="Disordered" evidence="5">
    <location>
        <begin position="1"/>
        <end position="27"/>
    </location>
</feature>
<feature type="transmembrane region" description="Helical" evidence="6">
    <location>
        <begin position="178"/>
        <end position="200"/>
    </location>
</feature>
<dbReference type="GO" id="GO:0016010">
    <property type="term" value="C:dystrophin-associated glycoprotein complex"/>
    <property type="evidence" value="ECO:0007669"/>
    <property type="project" value="InterPro"/>
</dbReference>
<keyword evidence="3 6" id="KW-1133">Transmembrane helix</keyword>
<name>A0A3B3BX47_ORYME</name>
<dbReference type="PANTHER" id="PTHR15260:SF1">
    <property type="entry name" value="SARCOSPAN"/>
    <property type="match status" value="1"/>
</dbReference>
<keyword evidence="9" id="KW-1185">Reference proteome</keyword>
<dbReference type="Pfam" id="PF04103">
    <property type="entry name" value="CD20"/>
    <property type="match status" value="1"/>
</dbReference>
<dbReference type="PANTHER" id="PTHR15260">
    <property type="entry name" value="SARCOSPAN"/>
    <property type="match status" value="1"/>
</dbReference>
<evidence type="ECO:0000256" key="1">
    <source>
        <dbReference type="ARBA" id="ARBA00004141"/>
    </source>
</evidence>
<proteinExistence type="predicted"/>
<reference evidence="7" key="2">
    <citation type="journal article" name="BMC Genomics">
        <title>Long-read sequencing and de novo genome assembly of marine medaka (Oryzias melastigma).</title>
        <authorList>
            <person name="Liang P."/>
            <person name="Saqib H.S.A."/>
            <person name="Ni X."/>
            <person name="Shen Y."/>
        </authorList>
    </citation>
    <scope>NUCLEOTIDE SEQUENCE</scope>
    <source>
        <strain evidence="7">Bigg-433</strain>
    </source>
</reference>
<dbReference type="Proteomes" id="UP000646548">
    <property type="component" value="Unassembled WGS sequence"/>
</dbReference>
<evidence type="ECO:0000256" key="2">
    <source>
        <dbReference type="ARBA" id="ARBA00022692"/>
    </source>
</evidence>
<accession>A0A3B3BX47</accession>
<dbReference type="InterPro" id="IPR007237">
    <property type="entry name" value="CD20-like"/>
</dbReference>
<feature type="compositionally biased region" description="Basic and acidic residues" evidence="5">
    <location>
        <begin position="8"/>
        <end position="27"/>
    </location>
</feature>
<evidence type="ECO:0000256" key="4">
    <source>
        <dbReference type="ARBA" id="ARBA00023136"/>
    </source>
</evidence>
<keyword evidence="2 6" id="KW-0812">Transmembrane</keyword>
<protein>
    <submittedName>
        <fullName evidence="7 8">Sarcospan</fullName>
    </submittedName>
</protein>
<comment type="subcellular location">
    <subcellularLocation>
        <location evidence="1">Membrane</location>
        <topology evidence="1">Multi-pass membrane protein</topology>
    </subcellularLocation>
</comment>
<evidence type="ECO:0000313" key="7">
    <source>
        <dbReference type="EMBL" id="KAF6735589.1"/>
    </source>
</evidence>
<dbReference type="GeneTree" id="ENSGT00390000007747"/>
<dbReference type="AlphaFoldDB" id="A0A3B3BX47"/>
<feature type="transmembrane region" description="Helical" evidence="6">
    <location>
        <begin position="37"/>
        <end position="60"/>
    </location>
</feature>
<evidence type="ECO:0000313" key="9">
    <source>
        <dbReference type="Proteomes" id="UP000261560"/>
    </source>
</evidence>
<gene>
    <name evidence="7" type="ORF">FQA47_018960</name>
</gene>